<dbReference type="RefSeq" id="XP_007870664.1">
    <property type="nucleotide sequence ID" value="XM_007872473.1"/>
</dbReference>
<dbReference type="STRING" id="670483.S7PSG9"/>
<keyword evidence="2" id="KW-0808">Transferase</keyword>
<dbReference type="GeneID" id="19307718"/>
<comment type="similarity">
    <text evidence="1">Belongs to the glycosyltransferase 90 family.</text>
</comment>
<proteinExistence type="inferred from homology"/>
<sequence length="559" mass="63828">MADAEEKFKAKLARQSTTLDAAVAEYRRRYTREPPKGFDAWFAFAQKNGFKMMDEFDGLMEDFEPFHALSGVEFRRRVQQVSSLPSIDIVRVRNGKGSAVNMEKGFDDSEASARAHGFRRMIEPFQSTLPDLDFPINAKAEGRILVPWEHQKYPNLTYQDSSGGVKSMLGDFTPDWRGTGNVWEAYRRTCDPASAARRVFSSLRPSVVNRTTRALYSVESDPAQEFSFAESTDANYSFCENPWAHYYQGHFFSDWRTIPVLYPVLSPAKSVGFGDIKIPSHYYHGSTPKYTYGWDSVNMILKDVDDMEMPWEHKTDKIFWRGATTGGGSSPPGFSHQYQRQRFVKMVNDMSKTEHTVVFPDPSGSGQYLSSVVPASALNSELMDVAFTVAVDADNYPGGWEAMQRELRFSDPVPLGEHWAHKYLIDVDGMSYSGRFMAFLASDSAVIKSTVYQEFFSDWIQPWLHFIPLSSTYKEIYNIHAYFSGPSQAALEAANVTSPHERPALHDGDRRLRRIARAGKHWKRILGRKVDMEVYVYRLCLEYARLWADDRDSMNYVPS</sequence>
<evidence type="ECO:0000256" key="1">
    <source>
        <dbReference type="ARBA" id="ARBA00010118"/>
    </source>
</evidence>
<dbReference type="OrthoDB" id="202415at2759"/>
<keyword evidence="5" id="KW-1185">Reference proteome</keyword>
<dbReference type="InterPro" id="IPR006598">
    <property type="entry name" value="CAP10"/>
</dbReference>
<dbReference type="eggNOG" id="KOG2458">
    <property type="taxonomic scope" value="Eukaryota"/>
</dbReference>
<feature type="domain" description="Glycosyl transferase CAP10" evidence="3">
    <location>
        <begin position="222"/>
        <end position="522"/>
    </location>
</feature>
<dbReference type="OMA" id="SDKIFWR"/>
<gene>
    <name evidence="4" type="ORF">GLOTRDRAFT_66430</name>
</gene>
<evidence type="ECO:0000313" key="4">
    <source>
        <dbReference type="EMBL" id="EPQ50761.1"/>
    </source>
</evidence>
<protein>
    <recommendedName>
        <fullName evidence="3">Glycosyl transferase CAP10 domain-containing protein</fullName>
    </recommendedName>
</protein>
<evidence type="ECO:0000313" key="5">
    <source>
        <dbReference type="Proteomes" id="UP000030669"/>
    </source>
</evidence>
<evidence type="ECO:0000256" key="2">
    <source>
        <dbReference type="ARBA" id="ARBA00022679"/>
    </source>
</evidence>
<name>S7PSG9_GLOTA</name>
<reference evidence="4 5" key="1">
    <citation type="journal article" date="2012" name="Science">
        <title>The Paleozoic origin of enzymatic lignin decomposition reconstructed from 31 fungal genomes.</title>
        <authorList>
            <person name="Floudas D."/>
            <person name="Binder M."/>
            <person name="Riley R."/>
            <person name="Barry K."/>
            <person name="Blanchette R.A."/>
            <person name="Henrissat B."/>
            <person name="Martinez A.T."/>
            <person name="Otillar R."/>
            <person name="Spatafora J.W."/>
            <person name="Yadav J.S."/>
            <person name="Aerts A."/>
            <person name="Benoit I."/>
            <person name="Boyd A."/>
            <person name="Carlson A."/>
            <person name="Copeland A."/>
            <person name="Coutinho P.M."/>
            <person name="de Vries R.P."/>
            <person name="Ferreira P."/>
            <person name="Findley K."/>
            <person name="Foster B."/>
            <person name="Gaskell J."/>
            <person name="Glotzer D."/>
            <person name="Gorecki P."/>
            <person name="Heitman J."/>
            <person name="Hesse C."/>
            <person name="Hori C."/>
            <person name="Igarashi K."/>
            <person name="Jurgens J.A."/>
            <person name="Kallen N."/>
            <person name="Kersten P."/>
            <person name="Kohler A."/>
            <person name="Kuees U."/>
            <person name="Kumar T.K.A."/>
            <person name="Kuo A."/>
            <person name="LaButti K."/>
            <person name="Larrondo L.F."/>
            <person name="Lindquist E."/>
            <person name="Ling A."/>
            <person name="Lombard V."/>
            <person name="Lucas S."/>
            <person name="Lundell T."/>
            <person name="Martin R."/>
            <person name="McLaughlin D.J."/>
            <person name="Morgenstern I."/>
            <person name="Morin E."/>
            <person name="Murat C."/>
            <person name="Nagy L.G."/>
            <person name="Nolan M."/>
            <person name="Ohm R.A."/>
            <person name="Patyshakuliyeva A."/>
            <person name="Rokas A."/>
            <person name="Ruiz-Duenas F.J."/>
            <person name="Sabat G."/>
            <person name="Salamov A."/>
            <person name="Samejima M."/>
            <person name="Schmutz J."/>
            <person name="Slot J.C."/>
            <person name="St John F."/>
            <person name="Stenlid J."/>
            <person name="Sun H."/>
            <person name="Sun S."/>
            <person name="Syed K."/>
            <person name="Tsang A."/>
            <person name="Wiebenga A."/>
            <person name="Young D."/>
            <person name="Pisabarro A."/>
            <person name="Eastwood D.C."/>
            <person name="Martin F."/>
            <person name="Cullen D."/>
            <person name="Grigoriev I.V."/>
            <person name="Hibbett D.S."/>
        </authorList>
    </citation>
    <scope>NUCLEOTIDE SEQUENCE [LARGE SCALE GENOMIC DNA]</scope>
    <source>
        <strain evidence="4 5">ATCC 11539</strain>
    </source>
</reference>
<dbReference type="PANTHER" id="PTHR12203">
    <property type="entry name" value="KDEL LYS-ASP-GLU-LEU CONTAINING - RELATED"/>
    <property type="match status" value="1"/>
</dbReference>
<dbReference type="EMBL" id="KB469313">
    <property type="protein sequence ID" value="EPQ50761.1"/>
    <property type="molecule type" value="Genomic_DNA"/>
</dbReference>
<dbReference type="HOGENOM" id="CLU_005027_4_0_1"/>
<dbReference type="SMART" id="SM00672">
    <property type="entry name" value="CAP10"/>
    <property type="match status" value="1"/>
</dbReference>
<accession>S7PSG9</accession>
<dbReference type="Pfam" id="PF05686">
    <property type="entry name" value="Glyco_transf_90"/>
    <property type="match status" value="1"/>
</dbReference>
<organism evidence="4 5">
    <name type="scientific">Gloeophyllum trabeum (strain ATCC 11539 / FP-39264 / Madison 617)</name>
    <name type="common">Brown rot fungus</name>
    <dbReference type="NCBI Taxonomy" id="670483"/>
    <lineage>
        <taxon>Eukaryota</taxon>
        <taxon>Fungi</taxon>
        <taxon>Dikarya</taxon>
        <taxon>Basidiomycota</taxon>
        <taxon>Agaricomycotina</taxon>
        <taxon>Agaricomycetes</taxon>
        <taxon>Gloeophyllales</taxon>
        <taxon>Gloeophyllaceae</taxon>
        <taxon>Gloeophyllum</taxon>
    </lineage>
</organism>
<dbReference type="PANTHER" id="PTHR12203:SF35">
    <property type="entry name" value="PROTEIN O-GLUCOSYLTRANSFERASE 1"/>
    <property type="match status" value="1"/>
</dbReference>
<dbReference type="GO" id="GO:0016740">
    <property type="term" value="F:transferase activity"/>
    <property type="evidence" value="ECO:0007669"/>
    <property type="project" value="UniProtKB-KW"/>
</dbReference>
<dbReference type="AlphaFoldDB" id="S7PSG9"/>
<dbReference type="Proteomes" id="UP000030669">
    <property type="component" value="Unassembled WGS sequence"/>
</dbReference>
<dbReference type="InterPro" id="IPR051091">
    <property type="entry name" value="O-Glucosyltr/Glycosyltrsf_90"/>
</dbReference>
<dbReference type="KEGG" id="gtr:GLOTRDRAFT_66430"/>
<evidence type="ECO:0000259" key="3">
    <source>
        <dbReference type="SMART" id="SM00672"/>
    </source>
</evidence>